<evidence type="ECO:0000313" key="3">
    <source>
        <dbReference type="EMBL" id="TWU56966.1"/>
    </source>
</evidence>
<reference evidence="3 4" key="1">
    <citation type="submission" date="2019-02" db="EMBL/GenBank/DDBJ databases">
        <title>Deep-cultivation of Planctomycetes and their phenomic and genomic characterization uncovers novel biology.</title>
        <authorList>
            <person name="Wiegand S."/>
            <person name="Jogler M."/>
            <person name="Boedeker C."/>
            <person name="Pinto D."/>
            <person name="Vollmers J."/>
            <person name="Rivas-Marin E."/>
            <person name="Kohn T."/>
            <person name="Peeters S.H."/>
            <person name="Heuer A."/>
            <person name="Rast P."/>
            <person name="Oberbeckmann S."/>
            <person name="Bunk B."/>
            <person name="Jeske O."/>
            <person name="Meyerdierks A."/>
            <person name="Storesund J.E."/>
            <person name="Kallscheuer N."/>
            <person name="Luecker S."/>
            <person name="Lage O.M."/>
            <person name="Pohl T."/>
            <person name="Merkel B.J."/>
            <person name="Hornburger P."/>
            <person name="Mueller R.-W."/>
            <person name="Bruemmer F."/>
            <person name="Labrenz M."/>
            <person name="Spormann A.M."/>
            <person name="Op Den Camp H."/>
            <person name="Overmann J."/>
            <person name="Amann R."/>
            <person name="Jetten M.S.M."/>
            <person name="Mascher T."/>
            <person name="Medema M.H."/>
            <person name="Devos D.P."/>
            <person name="Kaster A.-K."/>
            <person name="Ovreas L."/>
            <person name="Rohde M."/>
            <person name="Galperin M.Y."/>
            <person name="Jogler C."/>
        </authorList>
    </citation>
    <scope>NUCLEOTIDE SEQUENCE [LARGE SCALE GENOMIC DNA]</scope>
    <source>
        <strain evidence="3 4">Poly51</strain>
    </source>
</reference>
<dbReference type="EMBL" id="SJPW01000003">
    <property type="protein sequence ID" value="TWU56966.1"/>
    <property type="molecule type" value="Genomic_DNA"/>
</dbReference>
<keyword evidence="4" id="KW-1185">Reference proteome</keyword>
<feature type="compositionally biased region" description="Gly residues" evidence="1">
    <location>
        <begin position="87"/>
        <end position="131"/>
    </location>
</feature>
<evidence type="ECO:0000256" key="1">
    <source>
        <dbReference type="SAM" id="MobiDB-lite"/>
    </source>
</evidence>
<name>A0A5C6F9X3_9BACT</name>
<feature type="chain" id="PRO_5023151992" evidence="2">
    <location>
        <begin position="25"/>
        <end position="261"/>
    </location>
</feature>
<feature type="region of interest" description="Disordered" evidence="1">
    <location>
        <begin position="87"/>
        <end position="136"/>
    </location>
</feature>
<evidence type="ECO:0000313" key="4">
    <source>
        <dbReference type="Proteomes" id="UP000318288"/>
    </source>
</evidence>
<dbReference type="AlphaFoldDB" id="A0A5C6F9X3"/>
<proteinExistence type="predicted"/>
<evidence type="ECO:0000256" key="2">
    <source>
        <dbReference type="SAM" id="SignalP"/>
    </source>
</evidence>
<dbReference type="RefSeq" id="WP_246114487.1">
    <property type="nucleotide sequence ID" value="NZ_SJPW01000003.1"/>
</dbReference>
<organism evidence="3 4">
    <name type="scientific">Rubripirellula tenax</name>
    <dbReference type="NCBI Taxonomy" id="2528015"/>
    <lineage>
        <taxon>Bacteria</taxon>
        <taxon>Pseudomonadati</taxon>
        <taxon>Planctomycetota</taxon>
        <taxon>Planctomycetia</taxon>
        <taxon>Pirellulales</taxon>
        <taxon>Pirellulaceae</taxon>
        <taxon>Rubripirellula</taxon>
    </lineage>
</organism>
<accession>A0A5C6F9X3</accession>
<comment type="caution">
    <text evidence="3">The sequence shown here is derived from an EMBL/GenBank/DDBJ whole genome shotgun (WGS) entry which is preliminary data.</text>
</comment>
<feature type="signal peptide" evidence="2">
    <location>
        <begin position="1"/>
        <end position="24"/>
    </location>
</feature>
<gene>
    <name evidence="3" type="ORF">Poly51_28860</name>
</gene>
<keyword evidence="2" id="KW-0732">Signal</keyword>
<protein>
    <submittedName>
        <fullName evidence="3">Uncharacterized protein</fullName>
    </submittedName>
</protein>
<dbReference type="Proteomes" id="UP000318288">
    <property type="component" value="Unassembled WGS sequence"/>
</dbReference>
<sequence length="261" mass="27197" precursor="true">MRKSKLLCAAMICVSVMCQQTSTADDVVTSVELFAAIDTQTVEATFIPADSTEARVVLKNLTDAPIALRLPAAVAAVPVLAQFGNGQGQGGQQGAGGGQGGQSVGGGVQGQGGGPGQGFAQGAGQQGGQVGGFMRIPPGKTMRMKLTTVCLEHGKPEPNPRMAYRLVPLEQVTDQSAIAVLCEKLAAGDVSQRVAQAVAWHLIDGMGWQTLAAKNQVESKYLGEIKFFTAKELTEAKSLAIKLQGQTLTATDSYNQHSVDR</sequence>